<keyword evidence="2" id="KW-0238">DNA-binding</keyword>
<name>A0A3N9UAD3_9BACI</name>
<keyword evidence="3" id="KW-0804">Transcription</keyword>
<dbReference type="InterPro" id="IPR011711">
    <property type="entry name" value="GntR_C"/>
</dbReference>
<evidence type="ECO:0000313" key="5">
    <source>
        <dbReference type="EMBL" id="RQW73411.1"/>
    </source>
</evidence>
<evidence type="ECO:0000313" key="6">
    <source>
        <dbReference type="Proteomes" id="UP000274033"/>
    </source>
</evidence>
<dbReference type="CDD" id="cd07377">
    <property type="entry name" value="WHTH_GntR"/>
    <property type="match status" value="1"/>
</dbReference>
<dbReference type="Gene3D" id="1.20.120.530">
    <property type="entry name" value="GntR ligand-binding domain-like"/>
    <property type="match status" value="1"/>
</dbReference>
<dbReference type="InterPro" id="IPR000485">
    <property type="entry name" value="AsnC-type_HTH_dom"/>
</dbReference>
<dbReference type="SUPFAM" id="SSF48008">
    <property type="entry name" value="GntR ligand-binding domain-like"/>
    <property type="match status" value="1"/>
</dbReference>
<dbReference type="Proteomes" id="UP000274033">
    <property type="component" value="Unassembled WGS sequence"/>
</dbReference>
<accession>A0A3N9UAD3</accession>
<evidence type="ECO:0000256" key="2">
    <source>
        <dbReference type="ARBA" id="ARBA00023125"/>
    </source>
</evidence>
<protein>
    <submittedName>
        <fullName evidence="5">GntR family transcriptional regulator</fullName>
    </submittedName>
</protein>
<evidence type="ECO:0000256" key="3">
    <source>
        <dbReference type="ARBA" id="ARBA00023163"/>
    </source>
</evidence>
<gene>
    <name evidence="5" type="ORF">EBB45_16765</name>
</gene>
<dbReference type="PANTHER" id="PTHR43537">
    <property type="entry name" value="TRANSCRIPTIONAL REGULATOR, GNTR FAMILY"/>
    <property type="match status" value="1"/>
</dbReference>
<dbReference type="SMART" id="SM00895">
    <property type="entry name" value="FCD"/>
    <property type="match status" value="1"/>
</dbReference>
<dbReference type="PRINTS" id="PR00035">
    <property type="entry name" value="HTHGNTR"/>
</dbReference>
<comment type="caution">
    <text evidence="5">The sequence shown here is derived from an EMBL/GenBank/DDBJ whole genome shotgun (WGS) entry which is preliminary data.</text>
</comment>
<dbReference type="PANTHER" id="PTHR43537:SF5">
    <property type="entry name" value="UXU OPERON TRANSCRIPTIONAL REGULATOR"/>
    <property type="match status" value="1"/>
</dbReference>
<feature type="domain" description="HTH gntR-type" evidence="4">
    <location>
        <begin position="6"/>
        <end position="73"/>
    </location>
</feature>
<dbReference type="Gene3D" id="1.10.10.10">
    <property type="entry name" value="Winged helix-like DNA-binding domain superfamily/Winged helix DNA-binding domain"/>
    <property type="match status" value="1"/>
</dbReference>
<dbReference type="RefSeq" id="WP_124766497.1">
    <property type="nucleotide sequence ID" value="NZ_JAFBDY010000020.1"/>
</dbReference>
<dbReference type="InterPro" id="IPR036388">
    <property type="entry name" value="WH-like_DNA-bd_sf"/>
</dbReference>
<evidence type="ECO:0000259" key="4">
    <source>
        <dbReference type="PROSITE" id="PS50949"/>
    </source>
</evidence>
<organism evidence="5 6">
    <name type="scientific">Lysinibacillus composti</name>
    <dbReference type="NCBI Taxonomy" id="720633"/>
    <lineage>
        <taxon>Bacteria</taxon>
        <taxon>Bacillati</taxon>
        <taxon>Bacillota</taxon>
        <taxon>Bacilli</taxon>
        <taxon>Bacillales</taxon>
        <taxon>Bacillaceae</taxon>
        <taxon>Lysinibacillus</taxon>
    </lineage>
</organism>
<dbReference type="Pfam" id="PF07729">
    <property type="entry name" value="FCD"/>
    <property type="match status" value="1"/>
</dbReference>
<proteinExistence type="predicted"/>
<sequence>MTLEAKNAHNYAYEYIRNRILDGSYKGGIKLVEERLAEEIGVSRTPIREAVRRLEQEGLIKNKRIYKPTKQDLLYLYEMRVLLESYTAKKAARNMSNETLNELKKTIEKARQAQGESIYIANQRFHDLITNECQNPVITETLLRVRTVFYLVSLSIDFYKRPQIIDEHEAIYMAIKDRNEALASELMVKHLERDTDFTISELSKLVL</sequence>
<dbReference type="GO" id="GO:0003700">
    <property type="term" value="F:DNA-binding transcription factor activity"/>
    <property type="evidence" value="ECO:0007669"/>
    <property type="project" value="InterPro"/>
</dbReference>
<keyword evidence="6" id="KW-1185">Reference proteome</keyword>
<dbReference type="Pfam" id="PF00392">
    <property type="entry name" value="GntR"/>
    <property type="match status" value="1"/>
</dbReference>
<dbReference type="InterPro" id="IPR008920">
    <property type="entry name" value="TF_FadR/GntR_C"/>
</dbReference>
<dbReference type="PRINTS" id="PR00033">
    <property type="entry name" value="HTHASNC"/>
</dbReference>
<dbReference type="OrthoDB" id="114741at2"/>
<dbReference type="SMART" id="SM00345">
    <property type="entry name" value="HTH_GNTR"/>
    <property type="match status" value="1"/>
</dbReference>
<dbReference type="SUPFAM" id="SSF46785">
    <property type="entry name" value="Winged helix' DNA-binding domain"/>
    <property type="match status" value="1"/>
</dbReference>
<dbReference type="AlphaFoldDB" id="A0A3N9UAD3"/>
<dbReference type="InterPro" id="IPR000524">
    <property type="entry name" value="Tscrpt_reg_HTH_GntR"/>
</dbReference>
<evidence type="ECO:0000256" key="1">
    <source>
        <dbReference type="ARBA" id="ARBA00023015"/>
    </source>
</evidence>
<dbReference type="GO" id="GO:0043565">
    <property type="term" value="F:sequence-specific DNA binding"/>
    <property type="evidence" value="ECO:0007669"/>
    <property type="project" value="InterPro"/>
</dbReference>
<dbReference type="EMBL" id="RRCT01000021">
    <property type="protein sequence ID" value="RQW73411.1"/>
    <property type="molecule type" value="Genomic_DNA"/>
</dbReference>
<dbReference type="InterPro" id="IPR036390">
    <property type="entry name" value="WH_DNA-bd_sf"/>
</dbReference>
<reference evidence="5 6" key="1">
    <citation type="journal article" date="2013" name="J. Microbiol.">
        <title>Lysinibacillus chungkukjangi sp. nov., isolated from Chungkukjang, Korean fermented soybean food.</title>
        <authorList>
            <person name="Kim S.J."/>
            <person name="Jang Y.H."/>
            <person name="Hamada M."/>
            <person name="Ahn J.H."/>
            <person name="Weon H.Y."/>
            <person name="Suzuki K."/>
            <person name="Whang K.S."/>
            <person name="Kwon S.W."/>
        </authorList>
    </citation>
    <scope>NUCLEOTIDE SEQUENCE [LARGE SCALE GENOMIC DNA]</scope>
    <source>
        <strain evidence="5 6">MCCC 1A12701</strain>
    </source>
</reference>
<dbReference type="PROSITE" id="PS50949">
    <property type="entry name" value="HTH_GNTR"/>
    <property type="match status" value="1"/>
</dbReference>
<keyword evidence="1" id="KW-0805">Transcription regulation</keyword>